<dbReference type="Proteomes" id="UP000219050">
    <property type="component" value="Chromosome"/>
</dbReference>
<accession>A0A291LYS1</accession>
<dbReference type="GO" id="GO:0004719">
    <property type="term" value="F:protein-L-isoaspartate (D-aspartate) O-methyltransferase activity"/>
    <property type="evidence" value="ECO:0007669"/>
    <property type="project" value="InterPro"/>
</dbReference>
<evidence type="ECO:0000256" key="1">
    <source>
        <dbReference type="ARBA" id="ARBA00005369"/>
    </source>
</evidence>
<comment type="similarity">
    <text evidence="1">Belongs to the methyltransferase superfamily. L-isoaspartyl/D-aspartyl protein methyltransferase family.</text>
</comment>
<protein>
    <recommendedName>
        <fullName evidence="2">Protein-L-isoaspartate O-methyltransferase</fullName>
    </recommendedName>
    <alternativeName>
        <fullName evidence="3">Protein L-isoaspartyl methyltransferase</fullName>
    </alternativeName>
</protein>
<evidence type="ECO:0000313" key="4">
    <source>
        <dbReference type="EMBL" id="ATI41820.1"/>
    </source>
</evidence>
<sequence>MKYTQRRTVMVDTQVRPSDVTKFPIIDAMLNVPRELYVPAEKREAAYSGENVDLGRGRVVLEPRTFAKLLDGLSVQPDELALDVGCGLGYSTAVLSRLAEAVVALEEDADMAREAQSILSAEGVDNAAVIEGPLAEGAAKHGPYDVILIEGAIEELPAGFADQLKEGGRIGCVFMEGALGVARIGYKTDGNISWRYAFNAGAPVLPGFAAKHAFVL</sequence>
<dbReference type="GO" id="GO:0032259">
    <property type="term" value="P:methylation"/>
    <property type="evidence" value="ECO:0007669"/>
    <property type="project" value="UniProtKB-KW"/>
</dbReference>
<dbReference type="InterPro" id="IPR000682">
    <property type="entry name" value="PCMT"/>
</dbReference>
<evidence type="ECO:0000313" key="5">
    <source>
        <dbReference type="Proteomes" id="UP000219050"/>
    </source>
</evidence>
<dbReference type="Gene3D" id="3.40.50.150">
    <property type="entry name" value="Vaccinia Virus protein VP39"/>
    <property type="match status" value="1"/>
</dbReference>
<dbReference type="CDD" id="cd02440">
    <property type="entry name" value="AdoMet_MTases"/>
    <property type="match status" value="1"/>
</dbReference>
<dbReference type="RefSeq" id="WP_088663927.1">
    <property type="nucleotide sequence ID" value="NZ_CP021404.1"/>
</dbReference>
<gene>
    <name evidence="4" type="ORF">CBW24_07290</name>
</gene>
<keyword evidence="4" id="KW-0808">Transferase</keyword>
<dbReference type="AlphaFoldDB" id="A0A291LYS1"/>
<dbReference type="PANTHER" id="PTHR11579:SF18">
    <property type="entry name" value="PROTEIN-L-ISOASPARTATE O-METHYLTRANSFERASE"/>
    <property type="match status" value="1"/>
</dbReference>
<organism evidence="4 5">
    <name type="scientific">Pacificitalea manganoxidans</name>
    <dbReference type="NCBI Taxonomy" id="1411902"/>
    <lineage>
        <taxon>Bacteria</taxon>
        <taxon>Pseudomonadati</taxon>
        <taxon>Pseudomonadota</taxon>
        <taxon>Alphaproteobacteria</taxon>
        <taxon>Rhodobacterales</taxon>
        <taxon>Paracoccaceae</taxon>
        <taxon>Pacificitalea</taxon>
    </lineage>
</organism>
<dbReference type="PANTHER" id="PTHR11579">
    <property type="entry name" value="PROTEIN-L-ISOASPARTATE O-METHYLTRANSFERASE"/>
    <property type="match status" value="1"/>
</dbReference>
<keyword evidence="4" id="KW-0489">Methyltransferase</keyword>
<dbReference type="GO" id="GO:0005737">
    <property type="term" value="C:cytoplasm"/>
    <property type="evidence" value="ECO:0007669"/>
    <property type="project" value="TreeGrafter"/>
</dbReference>
<evidence type="ECO:0000256" key="2">
    <source>
        <dbReference type="ARBA" id="ARBA00013346"/>
    </source>
</evidence>
<keyword evidence="5" id="KW-1185">Reference proteome</keyword>
<reference evidence="4 5" key="1">
    <citation type="submission" date="2017-05" db="EMBL/GenBank/DDBJ databases">
        <title>Comparative genomic and metabolic analysis of manganese-oxidizing mechanisms in Celeribater manganoxidans DY25T: its adaption to the environment of polymetallic nodule.</title>
        <authorList>
            <person name="Wang X."/>
        </authorList>
    </citation>
    <scope>NUCLEOTIDE SEQUENCE [LARGE SCALE GENOMIC DNA]</scope>
    <source>
        <strain evidence="4 5">DY25</strain>
    </source>
</reference>
<proteinExistence type="inferred from homology"/>
<dbReference type="SUPFAM" id="SSF53335">
    <property type="entry name" value="S-adenosyl-L-methionine-dependent methyltransferases"/>
    <property type="match status" value="1"/>
</dbReference>
<dbReference type="KEGG" id="cmag:CBW24_07290"/>
<evidence type="ECO:0000256" key="3">
    <source>
        <dbReference type="ARBA" id="ARBA00030757"/>
    </source>
</evidence>
<dbReference type="EMBL" id="CP021404">
    <property type="protein sequence ID" value="ATI41820.1"/>
    <property type="molecule type" value="Genomic_DNA"/>
</dbReference>
<dbReference type="OrthoDB" id="9798496at2"/>
<dbReference type="Pfam" id="PF01135">
    <property type="entry name" value="PCMT"/>
    <property type="match status" value="1"/>
</dbReference>
<dbReference type="InterPro" id="IPR029063">
    <property type="entry name" value="SAM-dependent_MTases_sf"/>
</dbReference>
<name>A0A291LYS1_9RHOB</name>